<proteinExistence type="inferred from homology"/>
<dbReference type="InterPro" id="IPR033138">
    <property type="entry name" value="Cu_oxidase_CS"/>
</dbReference>
<evidence type="ECO:0000256" key="4">
    <source>
        <dbReference type="ARBA" id="ARBA00023002"/>
    </source>
</evidence>
<organism evidence="12 13">
    <name type="scientific">Tolypocladium ophioglossoides (strain CBS 100239)</name>
    <name type="common">Snaketongue truffleclub</name>
    <name type="synonym">Elaphocordyceps ophioglossoides</name>
    <dbReference type="NCBI Taxonomy" id="1163406"/>
    <lineage>
        <taxon>Eukaryota</taxon>
        <taxon>Fungi</taxon>
        <taxon>Dikarya</taxon>
        <taxon>Ascomycota</taxon>
        <taxon>Pezizomycotina</taxon>
        <taxon>Sordariomycetes</taxon>
        <taxon>Hypocreomycetidae</taxon>
        <taxon>Hypocreales</taxon>
        <taxon>Ophiocordycipitaceae</taxon>
        <taxon>Tolypocladium</taxon>
    </lineage>
</organism>
<feature type="domain" description="Plastocyanin-like" evidence="9">
    <location>
        <begin position="226"/>
        <end position="358"/>
    </location>
</feature>
<dbReference type="PANTHER" id="PTHR11709:SF394">
    <property type="entry name" value="FI03373P-RELATED"/>
    <property type="match status" value="1"/>
</dbReference>
<feature type="region of interest" description="Disordered" evidence="7">
    <location>
        <begin position="1"/>
        <end position="30"/>
    </location>
</feature>
<evidence type="ECO:0000256" key="3">
    <source>
        <dbReference type="ARBA" id="ARBA00022729"/>
    </source>
</evidence>
<dbReference type="Pfam" id="PF07732">
    <property type="entry name" value="Cu-oxidase_3"/>
    <property type="match status" value="1"/>
</dbReference>
<dbReference type="InterPro" id="IPR008972">
    <property type="entry name" value="Cupredoxin"/>
</dbReference>
<evidence type="ECO:0000256" key="7">
    <source>
        <dbReference type="SAM" id="MobiDB-lite"/>
    </source>
</evidence>
<evidence type="ECO:0000256" key="2">
    <source>
        <dbReference type="ARBA" id="ARBA00022723"/>
    </source>
</evidence>
<evidence type="ECO:0000256" key="6">
    <source>
        <dbReference type="ARBA" id="ARBA00023180"/>
    </source>
</evidence>
<accession>A0A0L0NE93</accession>
<dbReference type="GO" id="GO:0016491">
    <property type="term" value="F:oxidoreductase activity"/>
    <property type="evidence" value="ECO:0007669"/>
    <property type="project" value="UniProtKB-KW"/>
</dbReference>
<feature type="compositionally biased region" description="Basic and acidic residues" evidence="7">
    <location>
        <begin position="1"/>
        <end position="28"/>
    </location>
</feature>
<evidence type="ECO:0000313" key="13">
    <source>
        <dbReference type="Proteomes" id="UP000036947"/>
    </source>
</evidence>
<dbReference type="InterPro" id="IPR001117">
    <property type="entry name" value="Cu-oxidase_2nd"/>
</dbReference>
<feature type="domain" description="Plastocyanin-like" evidence="10">
    <location>
        <begin position="493"/>
        <end position="593"/>
    </location>
</feature>
<dbReference type="InterPro" id="IPR011707">
    <property type="entry name" value="Cu-oxidase-like_N"/>
</dbReference>
<dbReference type="InterPro" id="IPR002355">
    <property type="entry name" value="Cu_oxidase_Cu_BS"/>
</dbReference>
<keyword evidence="4" id="KW-0560">Oxidoreductase</keyword>
<dbReference type="PROSITE" id="PS00079">
    <property type="entry name" value="MULTICOPPER_OXIDASE1"/>
    <property type="match status" value="2"/>
</dbReference>
<dbReference type="InterPro" id="IPR011706">
    <property type="entry name" value="Cu-oxidase_C"/>
</dbReference>
<dbReference type="Pfam" id="PF00394">
    <property type="entry name" value="Cu-oxidase"/>
    <property type="match status" value="1"/>
</dbReference>
<dbReference type="InterPro" id="IPR045087">
    <property type="entry name" value="Cu-oxidase_fam"/>
</dbReference>
<keyword evidence="8" id="KW-0812">Transmembrane</keyword>
<comment type="caution">
    <text evidence="12">The sequence shown here is derived from an EMBL/GenBank/DDBJ whole genome shotgun (WGS) entry which is preliminary data.</text>
</comment>
<dbReference type="CDD" id="cd13910">
    <property type="entry name" value="CuRO_3_MCO_like_4"/>
    <property type="match status" value="1"/>
</dbReference>
<dbReference type="PANTHER" id="PTHR11709">
    <property type="entry name" value="MULTI-COPPER OXIDASE"/>
    <property type="match status" value="1"/>
</dbReference>
<evidence type="ECO:0000256" key="8">
    <source>
        <dbReference type="SAM" id="Phobius"/>
    </source>
</evidence>
<dbReference type="STRING" id="1163406.A0A0L0NE93"/>
<reference evidence="12 13" key="1">
    <citation type="journal article" date="2015" name="BMC Genomics">
        <title>The genome of the truffle-parasite Tolypocladium ophioglossoides and the evolution of antifungal peptaibiotics.</title>
        <authorList>
            <person name="Quandt C.A."/>
            <person name="Bushley K.E."/>
            <person name="Spatafora J.W."/>
        </authorList>
    </citation>
    <scope>NUCLEOTIDE SEQUENCE [LARGE SCALE GENOMIC DNA]</scope>
    <source>
        <strain evidence="12 13">CBS 100239</strain>
    </source>
</reference>
<dbReference type="SUPFAM" id="SSF49503">
    <property type="entry name" value="Cupredoxins"/>
    <property type="match status" value="3"/>
</dbReference>
<evidence type="ECO:0000256" key="1">
    <source>
        <dbReference type="ARBA" id="ARBA00010609"/>
    </source>
</evidence>
<dbReference type="EMBL" id="LFRF01000007">
    <property type="protein sequence ID" value="KND92040.1"/>
    <property type="molecule type" value="Genomic_DNA"/>
</dbReference>
<sequence>MRDRDDEEDRGLLDEAGAKTSPQHEGDKGFGSVRGLFTGTAKWTTLAILILGSVLALPLIAYVCRGRLPDVVSLGEKQLAIALHPEQHTTRKATTLTFNWNITLGMRSPDGVEKQVYLFPGPTIEARSGDRIIVNVFNGLESEGISLHWHGLRMRGRNNMDGAIGFTQCPIPTGGDFVYDFTIGADEHGTFWWHSHNQVQRGDGLYGGLVVHQPAAGSSSTVGNDALLLIGDWFHRNQTDVLHWYADFGSLGNEPVPDSLVINGQGRYNCSMAVPARPVTCNQLQASSLKPLLAAKSNAPTRLRLVNTGTVAGITFMIDGATLHPVAVDGACSVGSQPGRSVGILYPGERVDVMIEWEAGDVQQPRLNIYLDDENFGGFPNAALNPNQTFYALLGANDTSINEEAMLLQLGPEHRDIANLTSSSTPTPALPAKAQETVLLYMKTQKLSRFENRPLGFVNHTTWEAQIPPLLSLNRTSWDDHQFLPFIGSTSQPATVDIIINNLDDGSHPIHLHGNSFHVLSSYRAEGRDGWGSYNPYESEPLSAFNLVNPVMRDTVSVPRRGYVVLRLMADNPGLWMLHCHMLVHMGTGMVAGLHIGGPDDFDHVQGMDQSAATLCKDVGSESQR</sequence>
<dbReference type="OrthoDB" id="2121828at2759"/>
<keyword evidence="13" id="KW-1185">Reference proteome</keyword>
<evidence type="ECO:0000259" key="11">
    <source>
        <dbReference type="Pfam" id="PF07732"/>
    </source>
</evidence>
<evidence type="ECO:0000256" key="5">
    <source>
        <dbReference type="ARBA" id="ARBA00023008"/>
    </source>
</evidence>
<dbReference type="PROSITE" id="PS00080">
    <property type="entry name" value="MULTICOPPER_OXIDASE2"/>
    <property type="match status" value="1"/>
</dbReference>
<name>A0A0L0NE93_TOLOC</name>
<keyword evidence="6" id="KW-0325">Glycoprotein</keyword>
<feature type="transmembrane region" description="Helical" evidence="8">
    <location>
        <begin position="43"/>
        <end position="63"/>
    </location>
</feature>
<dbReference type="Proteomes" id="UP000036947">
    <property type="component" value="Unassembled WGS sequence"/>
</dbReference>
<evidence type="ECO:0000313" key="12">
    <source>
        <dbReference type="EMBL" id="KND92040.1"/>
    </source>
</evidence>
<dbReference type="AlphaFoldDB" id="A0A0L0NE93"/>
<keyword evidence="8" id="KW-0472">Membrane</keyword>
<dbReference type="GO" id="GO:0005507">
    <property type="term" value="F:copper ion binding"/>
    <property type="evidence" value="ECO:0007669"/>
    <property type="project" value="InterPro"/>
</dbReference>
<feature type="domain" description="Plastocyanin-like" evidence="11">
    <location>
        <begin position="119"/>
        <end position="215"/>
    </location>
</feature>
<dbReference type="CDD" id="cd04205">
    <property type="entry name" value="CuRO_2_LCC_like"/>
    <property type="match status" value="1"/>
</dbReference>
<keyword evidence="8" id="KW-1133">Transmembrane helix</keyword>
<protein>
    <submittedName>
        <fullName evidence="12">Iron transport multicopper oxidase FET3</fullName>
    </submittedName>
</protein>
<comment type="similarity">
    <text evidence="1">Belongs to the multicopper oxidase family.</text>
</comment>
<keyword evidence="3" id="KW-0732">Signal</keyword>
<dbReference type="Gene3D" id="2.60.40.420">
    <property type="entry name" value="Cupredoxins - blue copper proteins"/>
    <property type="match status" value="3"/>
</dbReference>
<evidence type="ECO:0000259" key="10">
    <source>
        <dbReference type="Pfam" id="PF07731"/>
    </source>
</evidence>
<keyword evidence="2" id="KW-0479">Metal-binding</keyword>
<gene>
    <name evidence="12" type="ORF">TOPH_03393</name>
</gene>
<evidence type="ECO:0000259" key="9">
    <source>
        <dbReference type="Pfam" id="PF00394"/>
    </source>
</evidence>
<dbReference type="Pfam" id="PF07731">
    <property type="entry name" value="Cu-oxidase_2"/>
    <property type="match status" value="1"/>
</dbReference>
<keyword evidence="5" id="KW-0186">Copper</keyword>